<name>D2VHZ5_NAEGR</name>
<dbReference type="EMBL" id="GG738873">
    <property type="protein sequence ID" value="EFC43503.1"/>
    <property type="molecule type" value="Genomic_DNA"/>
</dbReference>
<accession>D2VHZ5</accession>
<evidence type="ECO:0000313" key="4">
    <source>
        <dbReference type="EMBL" id="EFC43503.1"/>
    </source>
</evidence>
<dbReference type="InterPro" id="IPR009091">
    <property type="entry name" value="RCC1/BLIP-II"/>
</dbReference>
<dbReference type="VEuPathDB" id="AmoebaDB:NAEGRDRAFT_68500"/>
<dbReference type="Proteomes" id="UP000006671">
    <property type="component" value="Unassembled WGS sequence"/>
</dbReference>
<dbReference type="SUPFAM" id="SSF117281">
    <property type="entry name" value="Kelch motif"/>
    <property type="match status" value="1"/>
</dbReference>
<keyword evidence="1" id="KW-0677">Repeat</keyword>
<evidence type="ECO:0000256" key="2">
    <source>
        <dbReference type="PROSITE-ProRule" id="PRU00235"/>
    </source>
</evidence>
<evidence type="ECO:0000256" key="3">
    <source>
        <dbReference type="SAM" id="SignalP"/>
    </source>
</evidence>
<dbReference type="InterPro" id="IPR051210">
    <property type="entry name" value="Ub_ligase/GEF_domain"/>
</dbReference>
<organism evidence="5">
    <name type="scientific">Naegleria gruberi</name>
    <name type="common">Amoeba</name>
    <dbReference type="NCBI Taxonomy" id="5762"/>
    <lineage>
        <taxon>Eukaryota</taxon>
        <taxon>Discoba</taxon>
        <taxon>Heterolobosea</taxon>
        <taxon>Tetramitia</taxon>
        <taxon>Eutetramitia</taxon>
        <taxon>Vahlkampfiidae</taxon>
        <taxon>Naegleria</taxon>
    </lineage>
</organism>
<dbReference type="Pfam" id="PF13540">
    <property type="entry name" value="RCC1_2"/>
    <property type="match status" value="1"/>
</dbReference>
<dbReference type="AlphaFoldDB" id="D2VHZ5"/>
<gene>
    <name evidence="4" type="ORF">NAEGRDRAFT_68500</name>
</gene>
<feature type="repeat" description="RCC1" evidence="2">
    <location>
        <begin position="197"/>
        <end position="252"/>
    </location>
</feature>
<dbReference type="eggNOG" id="KOG1426">
    <property type="taxonomic scope" value="Eukaryota"/>
</dbReference>
<reference evidence="4 5" key="1">
    <citation type="journal article" date="2010" name="Cell">
        <title>The genome of Naegleria gruberi illuminates early eukaryotic versatility.</title>
        <authorList>
            <person name="Fritz-Laylin L.K."/>
            <person name="Prochnik S.E."/>
            <person name="Ginger M.L."/>
            <person name="Dacks J.B."/>
            <person name="Carpenter M.L."/>
            <person name="Field M.C."/>
            <person name="Kuo A."/>
            <person name="Paredez A."/>
            <person name="Chapman J."/>
            <person name="Pham J."/>
            <person name="Shu S."/>
            <person name="Neupane R."/>
            <person name="Cipriano M."/>
            <person name="Mancuso J."/>
            <person name="Tu H."/>
            <person name="Salamov A."/>
            <person name="Lindquist E."/>
            <person name="Shapiro H."/>
            <person name="Lucas S."/>
            <person name="Grigoriev I.V."/>
            <person name="Cande W.Z."/>
            <person name="Fulton C."/>
            <person name="Rokhsar D.S."/>
            <person name="Dawson S.C."/>
        </authorList>
    </citation>
    <scope>NUCLEOTIDE SEQUENCE [LARGE SCALE GENOMIC DNA]</scope>
    <source>
        <strain evidence="4 5">NEG-M</strain>
    </source>
</reference>
<dbReference type="PROSITE" id="PS50012">
    <property type="entry name" value="RCC1_3"/>
    <property type="match status" value="1"/>
</dbReference>
<dbReference type="PANTHER" id="PTHR22870">
    <property type="entry name" value="REGULATOR OF CHROMOSOME CONDENSATION"/>
    <property type="match status" value="1"/>
</dbReference>
<dbReference type="KEGG" id="ngr:NAEGRDRAFT_68500"/>
<feature type="signal peptide" evidence="3">
    <location>
        <begin position="1"/>
        <end position="22"/>
    </location>
</feature>
<protein>
    <submittedName>
        <fullName evidence="4">Predicted protein</fullName>
    </submittedName>
</protein>
<keyword evidence="3" id="KW-0732">Signal</keyword>
<dbReference type="SUPFAM" id="SSF50985">
    <property type="entry name" value="RCC1/BLIP-II"/>
    <property type="match status" value="1"/>
</dbReference>
<dbReference type="RefSeq" id="XP_002676247.1">
    <property type="nucleotide sequence ID" value="XM_002676201.1"/>
</dbReference>
<dbReference type="InParanoid" id="D2VHZ5"/>
<dbReference type="OrthoDB" id="5981550at2759"/>
<dbReference type="Gene3D" id="2.120.10.80">
    <property type="entry name" value="Kelch-type beta propeller"/>
    <property type="match status" value="1"/>
</dbReference>
<dbReference type="Gene3D" id="2.130.10.30">
    <property type="entry name" value="Regulator of chromosome condensation 1/beta-lactamase-inhibitor protein II"/>
    <property type="match status" value="1"/>
</dbReference>
<evidence type="ECO:0000256" key="1">
    <source>
        <dbReference type="ARBA" id="ARBA00022737"/>
    </source>
</evidence>
<dbReference type="InterPro" id="IPR015915">
    <property type="entry name" value="Kelch-typ_b-propeller"/>
</dbReference>
<dbReference type="GeneID" id="8853082"/>
<keyword evidence="5" id="KW-1185">Reference proteome</keyword>
<feature type="chain" id="PRO_5003038657" evidence="3">
    <location>
        <begin position="23"/>
        <end position="941"/>
    </location>
</feature>
<sequence>MGGWSVVLLFFLTVGCCLQVVALNSTNVMNATLTTNTKMSSEIYLEALMNAKAHREKVNQLNGTMFEYINEVEAQLKQVDHEMKIISLGETNNRNMYAFKQTLQRRQSFFHSLKETKCMNKIAQEKWNSIEQRFVKNLTTLQEAFKSPYFAREKMNSTSIRKNKVSISREVRGKFISERTFICLGDQYGMYIDLSSGQLMSFGYEYSLTVPLGRPGSPPTIEPAAVNLGLVDGEFIKQLVCGKVHAMVLTNKRIIGWGENSDGRLGIPPPSGTNKFISLPLTILYHDNTFAYMNAAINSVAIDNSGYVFIWGIGGPIIGNNDNINVEKPTRMNSNIRMEKVCLQDKDAFGIGYDGNIYTWGSASSVSPTPISRSSFPDWIEGVFVKDIQCGTETTVALLSNGNIYAWGRYDPCVGTDDETSSPSPVPVSRQFIGDVKFEKIGHRGGLVNAITTDNRVVSWGVNTKKKCQCATGVLTAICIEHACEEWAPAHNVDIVFTGENRLYESGILPERAAEISQLLSSGTCSVSAHPVFVGYTISTCEKPAACIKSVSYEVPCCGDIRQPRFVQIHETAYEDLLDVQISTDSSLVVYSYNGQIGIMVGGYFKVTPFPSGFINEQNYMAGVMMMGSFNYFPVEERTLPIYEDEEKRVIVMDHPIPNTGFDLVSFTKIPIYTKSLSSSNSSSVILASSFYFSSPTFNFSIDPKFFAKSFFSTHQLAFDGLTFYFGGIVNGTFSNRIISKQSFNQVTIYNETLPYPVANGVLKMIEEYVYIFGGMIAKGVPTAKIMRAKISNVLLWEVVNQVLPRSVYNVFIEIIDKTMYFFGGRVNRVQSVGDIHVASLADWKWKNLYEVLPYSRVEAKISSDNDNYFIWGGKDYEGNSTNVLACFKNDPSKWIVIDLKLPLVGYIVSVITAAANSTSSIITTVEGLHSHISTIVISQN</sequence>
<dbReference type="InterPro" id="IPR000408">
    <property type="entry name" value="Reg_chr_condens"/>
</dbReference>
<proteinExistence type="predicted"/>
<dbReference type="PANTHER" id="PTHR22870:SF408">
    <property type="entry name" value="OS09G0560450 PROTEIN"/>
    <property type="match status" value="1"/>
</dbReference>
<evidence type="ECO:0000313" key="5">
    <source>
        <dbReference type="Proteomes" id="UP000006671"/>
    </source>
</evidence>